<dbReference type="EMBL" id="LXQA010009944">
    <property type="protein sequence ID" value="MCH86218.1"/>
    <property type="molecule type" value="Genomic_DNA"/>
</dbReference>
<keyword evidence="2" id="KW-1185">Reference proteome</keyword>
<gene>
    <name evidence="1" type="ORF">A2U01_0007072</name>
</gene>
<sequence>DIPTLSAEAAKQHPGVSYIITAPLGLHVLLVDIVNDRINDCLKQGSGDADESSVCDGTGKCNLHQEAESERNV</sequence>
<dbReference type="Gene3D" id="3.40.50.1400">
    <property type="match status" value="1"/>
</dbReference>
<feature type="non-terminal residue" evidence="1">
    <location>
        <position position="1"/>
    </location>
</feature>
<comment type="caution">
    <text evidence="1">The sequence shown here is derived from an EMBL/GenBank/DDBJ whole genome shotgun (WGS) entry which is preliminary data.</text>
</comment>
<reference evidence="1 2" key="1">
    <citation type="journal article" date="2018" name="Front. Plant Sci.">
        <title>Red Clover (Trifolium pratense) and Zigzag Clover (T. medium) - A Picture of Genomic Similarities and Differences.</title>
        <authorList>
            <person name="Dluhosova J."/>
            <person name="Istvanek J."/>
            <person name="Nedelnik J."/>
            <person name="Repkova J."/>
        </authorList>
    </citation>
    <scope>NUCLEOTIDE SEQUENCE [LARGE SCALE GENOMIC DNA]</scope>
    <source>
        <strain evidence="2">cv. 10/8</strain>
        <tissue evidence="1">Leaf</tissue>
    </source>
</reference>
<name>A0A392MHJ5_9FABA</name>
<dbReference type="InterPro" id="IPR050963">
    <property type="entry name" value="Sirohydro_Cobaltochel/CbiX"/>
</dbReference>
<evidence type="ECO:0000313" key="2">
    <source>
        <dbReference type="Proteomes" id="UP000265520"/>
    </source>
</evidence>
<protein>
    <submittedName>
        <fullName evidence="1">Sirohydrochlorin ferrochelatase-like</fullName>
    </submittedName>
</protein>
<evidence type="ECO:0000313" key="1">
    <source>
        <dbReference type="EMBL" id="MCH86218.1"/>
    </source>
</evidence>
<accession>A0A392MHJ5</accession>
<dbReference type="Proteomes" id="UP000265520">
    <property type="component" value="Unassembled WGS sequence"/>
</dbReference>
<dbReference type="PANTHER" id="PTHR33542">
    <property type="entry name" value="SIROHYDROCHLORIN FERROCHELATASE, CHLOROPLASTIC"/>
    <property type="match status" value="1"/>
</dbReference>
<dbReference type="SUPFAM" id="SSF53800">
    <property type="entry name" value="Chelatase"/>
    <property type="match status" value="1"/>
</dbReference>
<proteinExistence type="predicted"/>
<organism evidence="1 2">
    <name type="scientific">Trifolium medium</name>
    <dbReference type="NCBI Taxonomy" id="97028"/>
    <lineage>
        <taxon>Eukaryota</taxon>
        <taxon>Viridiplantae</taxon>
        <taxon>Streptophyta</taxon>
        <taxon>Embryophyta</taxon>
        <taxon>Tracheophyta</taxon>
        <taxon>Spermatophyta</taxon>
        <taxon>Magnoliopsida</taxon>
        <taxon>eudicotyledons</taxon>
        <taxon>Gunneridae</taxon>
        <taxon>Pentapetalae</taxon>
        <taxon>rosids</taxon>
        <taxon>fabids</taxon>
        <taxon>Fabales</taxon>
        <taxon>Fabaceae</taxon>
        <taxon>Papilionoideae</taxon>
        <taxon>50 kb inversion clade</taxon>
        <taxon>NPAAA clade</taxon>
        <taxon>Hologalegina</taxon>
        <taxon>IRL clade</taxon>
        <taxon>Trifolieae</taxon>
        <taxon>Trifolium</taxon>
    </lineage>
</organism>
<dbReference type="PANTHER" id="PTHR33542:SF3">
    <property type="entry name" value="SIROHYDROCHLORIN FERROCHELATASE, CHLOROPLASTIC"/>
    <property type="match status" value="1"/>
</dbReference>
<dbReference type="AlphaFoldDB" id="A0A392MHJ5"/>